<accession>A0A8J3Q1Z0</accession>
<protein>
    <recommendedName>
        <fullName evidence="2">DUF6745 domain-containing protein</fullName>
    </recommendedName>
</protein>
<evidence type="ECO:0000313" key="3">
    <source>
        <dbReference type="EMBL" id="GIH02146.1"/>
    </source>
</evidence>
<dbReference type="Proteomes" id="UP000612899">
    <property type="component" value="Unassembled WGS sequence"/>
</dbReference>
<dbReference type="EMBL" id="BONY01000001">
    <property type="protein sequence ID" value="GIH02146.1"/>
    <property type="molecule type" value="Genomic_DNA"/>
</dbReference>
<evidence type="ECO:0000256" key="1">
    <source>
        <dbReference type="SAM" id="MobiDB-lite"/>
    </source>
</evidence>
<keyword evidence="4" id="KW-1185">Reference proteome</keyword>
<sequence length="408" mass="45165">MNARKRRVEILRDSSVALARWQQAIRLRAEWLSHGLSCEPAERDAAQAAITKLYALIDAKPPEFVWVDSPAKAYELLAGRADAPIDLTSPMWTQSDMQPVAIRLASLQGQLRHRLEQRTGSSLDPPWSATGSSALARDHPEEALRTGVRLPEVLDVGVLDALRLSLRDGLAVPLRAKLGRGSNLLGWRGQHDAPWVAHFDIRRRLGMALLGPEEAAQLEMWAQIVRSCGWWWPLADICVVAERTSAVSVETSAASRHGEVRLHNATGPAVRFADGWALHAWHGTVVPAWVIEDPAVERILAERNVEVRRCAIERIGWQAYLDRAGLDLIAAAPDPGNPGCDLRLYDLPPQLWGTPARLLLAVNGSVERDGHRRRYGLTVPADLDDPVAAAGWSYGLTAHQYRQLLRRT</sequence>
<dbReference type="AlphaFoldDB" id="A0A8J3Q1Z0"/>
<proteinExistence type="predicted"/>
<evidence type="ECO:0000259" key="2">
    <source>
        <dbReference type="Pfam" id="PF20530"/>
    </source>
</evidence>
<dbReference type="InterPro" id="IPR046633">
    <property type="entry name" value="DUF6745"/>
</dbReference>
<feature type="domain" description="DUF6745" evidence="2">
    <location>
        <begin position="188"/>
        <end position="403"/>
    </location>
</feature>
<gene>
    <name evidence="3" type="ORF">Rhe02_02130</name>
</gene>
<comment type="caution">
    <text evidence="3">The sequence shown here is derived from an EMBL/GenBank/DDBJ whole genome shotgun (WGS) entry which is preliminary data.</text>
</comment>
<dbReference type="Pfam" id="PF20530">
    <property type="entry name" value="DUF6745"/>
    <property type="match status" value="1"/>
</dbReference>
<evidence type="ECO:0000313" key="4">
    <source>
        <dbReference type="Proteomes" id="UP000612899"/>
    </source>
</evidence>
<feature type="region of interest" description="Disordered" evidence="1">
    <location>
        <begin position="118"/>
        <end position="138"/>
    </location>
</feature>
<reference evidence="3" key="1">
    <citation type="submission" date="2021-01" db="EMBL/GenBank/DDBJ databases">
        <title>Whole genome shotgun sequence of Rhizocola hellebori NBRC 109834.</title>
        <authorList>
            <person name="Komaki H."/>
            <person name="Tamura T."/>
        </authorList>
    </citation>
    <scope>NUCLEOTIDE SEQUENCE</scope>
    <source>
        <strain evidence="3">NBRC 109834</strain>
    </source>
</reference>
<organism evidence="3 4">
    <name type="scientific">Rhizocola hellebori</name>
    <dbReference type="NCBI Taxonomy" id="1392758"/>
    <lineage>
        <taxon>Bacteria</taxon>
        <taxon>Bacillati</taxon>
        <taxon>Actinomycetota</taxon>
        <taxon>Actinomycetes</taxon>
        <taxon>Micromonosporales</taxon>
        <taxon>Micromonosporaceae</taxon>
        <taxon>Rhizocola</taxon>
    </lineage>
</organism>
<name>A0A8J3Q1Z0_9ACTN</name>
<dbReference type="RefSeq" id="WP_203906077.1">
    <property type="nucleotide sequence ID" value="NZ_BONY01000001.1"/>
</dbReference>